<dbReference type="Pfam" id="PF07731">
    <property type="entry name" value="Cu-oxidase_2"/>
    <property type="match status" value="1"/>
</dbReference>
<dbReference type="Gene3D" id="2.60.40.420">
    <property type="entry name" value="Cupredoxins - blue copper proteins"/>
    <property type="match status" value="3"/>
</dbReference>
<dbReference type="PANTHER" id="PTHR11709:SF518">
    <property type="entry name" value="MULTICOPPER OXIDASE"/>
    <property type="match status" value="1"/>
</dbReference>
<accession>A0A975PXE6</accession>
<proteinExistence type="predicted"/>
<protein>
    <submittedName>
        <fullName evidence="6">Multicopper oxidase domain-containing protein</fullName>
    </submittedName>
</protein>
<feature type="domain" description="Plastocyanin-like" evidence="3">
    <location>
        <begin position="240"/>
        <end position="330"/>
    </location>
</feature>
<dbReference type="InterPro" id="IPR011706">
    <property type="entry name" value="Cu-oxidase_C"/>
</dbReference>
<evidence type="ECO:0000259" key="5">
    <source>
        <dbReference type="Pfam" id="PF07732"/>
    </source>
</evidence>
<dbReference type="PROSITE" id="PS00080">
    <property type="entry name" value="MULTICOPPER_OXIDASE2"/>
    <property type="match status" value="1"/>
</dbReference>
<dbReference type="GO" id="GO:0005507">
    <property type="term" value="F:copper ion binding"/>
    <property type="evidence" value="ECO:0007669"/>
    <property type="project" value="InterPro"/>
</dbReference>
<dbReference type="KEGG" id="mspg:F6B93_12070"/>
<feature type="domain" description="Plastocyanin-like" evidence="5">
    <location>
        <begin position="113"/>
        <end position="198"/>
    </location>
</feature>
<dbReference type="InterPro" id="IPR001117">
    <property type="entry name" value="Cu-oxidase_2nd"/>
</dbReference>
<dbReference type="InterPro" id="IPR011707">
    <property type="entry name" value="Cu-oxidase-like_N"/>
</dbReference>
<sequence length="511" mass="56299">MGAGTAASMLLAPVGCAGRRPGPAPLSAGWYEPASQHSQAGVLRTELRVKYTDPNAVELLGHPMRLRSFNGAVVGPTLRAKPGDTLQIALVNALPVNPDPMPANMNIPHNFNTTNLHTHGLHVSPQKPADYVLLEVLPQGTALPHDDPDAYVGRFDFTFQLPDDHPSGTFWYHPHRHGATAMQVASGMAGALIIEEPDDNRVPDELRNVAERILVLQEIPFVLDNGVGVVEDFEEQLASKEDRAITVNGKHAPTIQMRRGEVQRWRIIQAHFELAMGIRLHDHALHQIAADGITMPAVRPLDVLAISPGGRADVLVQANDTPGRYELRTAPYDIRHEFEFNGAPPPLADNQSTEIREGILLATVEVVDEQRPMPLPSSLPPPSGLPAIEGSAIARDRRFHFEKTDSGYQINGKLFDVDRTDEVFHLDVSERWILTAANGSHNFHIHQTPFRVMSVNGKPLARPLWRDTAMVPAGGEVVCEGRFEDFPGVFVVHCHRLKHEDKGMMQKVELL</sequence>
<gene>
    <name evidence="6" type="ORF">F6B93_12070</name>
</gene>
<evidence type="ECO:0000259" key="4">
    <source>
        <dbReference type="Pfam" id="PF07731"/>
    </source>
</evidence>
<dbReference type="AlphaFoldDB" id="A0A975PXE6"/>
<dbReference type="EMBL" id="CP046600">
    <property type="protein sequence ID" value="QUR67739.1"/>
    <property type="molecule type" value="Genomic_DNA"/>
</dbReference>
<dbReference type="SUPFAM" id="SSF49503">
    <property type="entry name" value="Cupredoxins"/>
    <property type="match status" value="3"/>
</dbReference>
<evidence type="ECO:0000256" key="2">
    <source>
        <dbReference type="ARBA" id="ARBA00023002"/>
    </source>
</evidence>
<evidence type="ECO:0000256" key="1">
    <source>
        <dbReference type="ARBA" id="ARBA00022723"/>
    </source>
</evidence>
<dbReference type="Pfam" id="PF07732">
    <property type="entry name" value="Cu-oxidase_3"/>
    <property type="match status" value="1"/>
</dbReference>
<evidence type="ECO:0000313" key="6">
    <source>
        <dbReference type="EMBL" id="QUR67739.1"/>
    </source>
</evidence>
<evidence type="ECO:0000259" key="3">
    <source>
        <dbReference type="Pfam" id="PF00394"/>
    </source>
</evidence>
<dbReference type="InterPro" id="IPR045087">
    <property type="entry name" value="Cu-oxidase_fam"/>
</dbReference>
<dbReference type="CDD" id="cd13853">
    <property type="entry name" value="CuRO_1_Tth-MCO_like"/>
    <property type="match status" value="1"/>
</dbReference>
<evidence type="ECO:0000313" key="7">
    <source>
        <dbReference type="Proteomes" id="UP000682202"/>
    </source>
</evidence>
<reference evidence="6" key="1">
    <citation type="submission" date="2019-12" db="EMBL/GenBank/DDBJ databases">
        <title>Mycobacterium spongiae sp. nov.</title>
        <authorList>
            <person name="Stinear T."/>
        </authorList>
    </citation>
    <scope>NUCLEOTIDE SEQUENCE</scope>
    <source>
        <strain evidence="6">FSD4b-SM</strain>
    </source>
</reference>
<keyword evidence="7" id="KW-1185">Reference proteome</keyword>
<keyword evidence="1" id="KW-0479">Metal-binding</keyword>
<dbReference type="InterPro" id="IPR008972">
    <property type="entry name" value="Cupredoxin"/>
</dbReference>
<dbReference type="Proteomes" id="UP000682202">
    <property type="component" value="Chromosome"/>
</dbReference>
<name>A0A975PXE6_9MYCO</name>
<dbReference type="InterPro" id="IPR002355">
    <property type="entry name" value="Cu_oxidase_Cu_BS"/>
</dbReference>
<dbReference type="GO" id="GO:0016491">
    <property type="term" value="F:oxidoreductase activity"/>
    <property type="evidence" value="ECO:0007669"/>
    <property type="project" value="UniProtKB-KW"/>
</dbReference>
<dbReference type="PANTHER" id="PTHR11709">
    <property type="entry name" value="MULTI-COPPER OXIDASE"/>
    <property type="match status" value="1"/>
</dbReference>
<feature type="domain" description="Plastocyanin-like" evidence="4">
    <location>
        <begin position="404"/>
        <end position="508"/>
    </location>
</feature>
<keyword evidence="2" id="KW-0560">Oxidoreductase</keyword>
<organism evidence="6 7">
    <name type="scientific">Mycobacterium spongiae</name>
    <dbReference type="NCBI Taxonomy" id="886343"/>
    <lineage>
        <taxon>Bacteria</taxon>
        <taxon>Bacillati</taxon>
        <taxon>Actinomycetota</taxon>
        <taxon>Actinomycetes</taxon>
        <taxon>Mycobacteriales</taxon>
        <taxon>Mycobacteriaceae</taxon>
        <taxon>Mycobacterium</taxon>
    </lineage>
</organism>
<dbReference type="Pfam" id="PF00394">
    <property type="entry name" value="Cu-oxidase"/>
    <property type="match status" value="1"/>
</dbReference>